<dbReference type="AlphaFoldDB" id="A0A6N9HKJ1"/>
<feature type="transmembrane region" description="Helical" evidence="9">
    <location>
        <begin position="500"/>
        <end position="521"/>
    </location>
</feature>
<dbReference type="InterPro" id="IPR004563">
    <property type="entry name" value="Apolipo_AcylTrfase"/>
</dbReference>
<gene>
    <name evidence="9 11" type="primary">lnt</name>
    <name evidence="11" type="ORF">GTP41_17235</name>
</gene>
<keyword evidence="12" id="KW-1185">Reference proteome</keyword>
<dbReference type="NCBIfam" id="TIGR00546">
    <property type="entry name" value="lnt"/>
    <property type="match status" value="1"/>
</dbReference>
<keyword evidence="5 9" id="KW-0812">Transmembrane</keyword>
<feature type="transmembrane region" description="Helical" evidence="9">
    <location>
        <begin position="46"/>
        <end position="68"/>
    </location>
</feature>
<evidence type="ECO:0000313" key="11">
    <source>
        <dbReference type="EMBL" id="MYN03839.1"/>
    </source>
</evidence>
<feature type="transmembrane region" description="Helical" evidence="9">
    <location>
        <begin position="743"/>
        <end position="766"/>
    </location>
</feature>
<sequence length="815" mass="86285">MLACILASAIMAAAYARGGAGWVFGFVLLAPWLVALDALQQRRSPLGTLLCAWAMSVAFSAAAFAWFGGALGRYTQLGEAAGIALLLLAAPLFQPQFLAYALARYYTRRAAGVLPALAAAASWVACEHFVPRILGDTLGYGLYPSPLLRQAADLGGAAGLTLLLLLANEGVAGAFARYRSGWRAMARPLALAALVPLGLAAYGWHALSGAGNGSGPGAAAAGKPLRMALIQANIVDYEAQRQQKGAYAFVRELLDQHFAMSHDAVTRQRAEALLWTETAYPTTFGHPKSEAGAEFDAEIRAFADAAGVPLVFGTYARDGAGEYNAAAFLEPGRGLAGFYRKTHLFPLTEYLPTWLDGAMARRWLPWAGHWLPGNGARVMPLRLADGREIPVLPLICRDDVDTELAIAGARQGAQVILAMSNDSWFGAGGQGARLHQAAAAFRSIETRLPQFRVTTNGYSAAYDAYGEVLAGAGLGSAGLVVADLPLRQPAPTLMVRWGDWVGLAAAAFLLVLAARALAAAWQGRRGAGGVRGAASAAQFPLRVFVLPPAARIAAGTARLVARAGLLAMCLAMLLNDTLRNNTLAQLRLIAVLFVLPEAIAWCLLMAFSAQASLANGRLLLARGAQRLEIDLAHLAALTPWRLPLPGPGVDLQLAGQGRWRYGLAVPDAARFAAALGQRAAVRGADLLDVYTQARLALGRWRLDHPLAKFVLLPLVLALPAFHLHQRIAYGSAFGEYYSFGLQAYLMAFGLWWAAWAIGVILGATLLRTVIEGGSLLAAALRPGQASQVRGGLQNAAHAALYLGLPAWLLWRILGA</sequence>
<dbReference type="PANTHER" id="PTHR38686">
    <property type="entry name" value="APOLIPOPROTEIN N-ACYLTRANSFERASE"/>
    <property type="match status" value="1"/>
</dbReference>
<feature type="transmembrane region" description="Helical" evidence="9">
    <location>
        <begin position="188"/>
        <end position="207"/>
    </location>
</feature>
<comment type="function">
    <text evidence="9">Catalyzes the phospholipid dependent N-acylation of the N-terminal cysteine of apolipoprotein, the last step in lipoprotein maturation.</text>
</comment>
<proteinExistence type="inferred from homology"/>
<feature type="transmembrane region" description="Helical" evidence="9">
    <location>
        <begin position="586"/>
        <end position="607"/>
    </location>
</feature>
<accession>A0A6N9HKJ1</accession>
<comment type="similarity">
    <text evidence="2 9">Belongs to the CN hydrolase family. Apolipoprotein N-acyltransferase subfamily.</text>
</comment>
<keyword evidence="3 9" id="KW-1003">Cell membrane</keyword>
<organism evidence="11 12">
    <name type="scientific">Pseudoduganella guangdongensis</name>
    <dbReference type="NCBI Taxonomy" id="2692179"/>
    <lineage>
        <taxon>Bacteria</taxon>
        <taxon>Pseudomonadati</taxon>
        <taxon>Pseudomonadota</taxon>
        <taxon>Betaproteobacteria</taxon>
        <taxon>Burkholderiales</taxon>
        <taxon>Oxalobacteraceae</taxon>
        <taxon>Telluria group</taxon>
        <taxon>Pseudoduganella</taxon>
    </lineage>
</organism>
<feature type="transmembrane region" description="Helical" evidence="9">
    <location>
        <begin position="80"/>
        <end position="103"/>
    </location>
</feature>
<comment type="catalytic activity">
    <reaction evidence="9">
        <text>N-terminal S-1,2-diacyl-sn-glyceryl-L-cysteinyl-[lipoprotein] + a glycerophospholipid = N-acyl-S-1,2-diacyl-sn-glyceryl-L-cysteinyl-[lipoprotein] + a 2-acyl-sn-glycero-3-phospholipid + H(+)</text>
        <dbReference type="Rhea" id="RHEA:48228"/>
        <dbReference type="Rhea" id="RHEA-COMP:14681"/>
        <dbReference type="Rhea" id="RHEA-COMP:14684"/>
        <dbReference type="ChEBI" id="CHEBI:15378"/>
        <dbReference type="ChEBI" id="CHEBI:136912"/>
        <dbReference type="ChEBI" id="CHEBI:140656"/>
        <dbReference type="ChEBI" id="CHEBI:140657"/>
        <dbReference type="ChEBI" id="CHEBI:140660"/>
        <dbReference type="EC" id="2.3.1.269"/>
    </reaction>
</comment>
<dbReference type="EMBL" id="WWCJ01000012">
    <property type="protein sequence ID" value="MYN03839.1"/>
    <property type="molecule type" value="Genomic_DNA"/>
</dbReference>
<dbReference type="InterPro" id="IPR045378">
    <property type="entry name" value="LNT_N"/>
</dbReference>
<dbReference type="HAMAP" id="MF_01148">
    <property type="entry name" value="Lnt"/>
    <property type="match status" value="1"/>
</dbReference>
<comment type="subcellular location">
    <subcellularLocation>
        <location evidence="1 9">Cell membrane</location>
        <topology evidence="1 9">Multi-pass membrane protein</topology>
    </subcellularLocation>
</comment>
<feature type="transmembrane region" description="Helical" evidence="9">
    <location>
        <begin position="22"/>
        <end position="39"/>
    </location>
</feature>
<dbReference type="GO" id="GO:0005886">
    <property type="term" value="C:plasma membrane"/>
    <property type="evidence" value="ECO:0007669"/>
    <property type="project" value="UniProtKB-SubCell"/>
</dbReference>
<feature type="domain" description="CN hydrolase" evidence="10">
    <location>
        <begin position="225"/>
        <end position="486"/>
    </location>
</feature>
<reference evidence="11 12" key="1">
    <citation type="submission" date="2019-12" db="EMBL/GenBank/DDBJ databases">
        <title>Novel species isolated from a subtropical stream in China.</title>
        <authorList>
            <person name="Lu H."/>
        </authorList>
    </citation>
    <scope>NUCLEOTIDE SEQUENCE [LARGE SCALE GENOMIC DNA]</scope>
    <source>
        <strain evidence="11 12">DS3</strain>
    </source>
</reference>
<dbReference type="PROSITE" id="PS50263">
    <property type="entry name" value="CN_HYDROLASE"/>
    <property type="match status" value="1"/>
</dbReference>
<dbReference type="Pfam" id="PF00795">
    <property type="entry name" value="CN_hydrolase"/>
    <property type="match status" value="1"/>
</dbReference>
<dbReference type="Pfam" id="PF20154">
    <property type="entry name" value="LNT_N"/>
    <property type="match status" value="1"/>
</dbReference>
<keyword evidence="6 9" id="KW-1133">Transmembrane helix</keyword>
<keyword evidence="8 9" id="KW-0012">Acyltransferase</keyword>
<evidence type="ECO:0000256" key="5">
    <source>
        <dbReference type="ARBA" id="ARBA00022692"/>
    </source>
</evidence>
<dbReference type="PANTHER" id="PTHR38686:SF1">
    <property type="entry name" value="APOLIPOPROTEIN N-ACYLTRANSFERASE"/>
    <property type="match status" value="1"/>
</dbReference>
<comment type="caution">
    <text evidence="9">Lacks conserved residue(s) required for the propagation of feature annotation.</text>
</comment>
<evidence type="ECO:0000256" key="7">
    <source>
        <dbReference type="ARBA" id="ARBA00023136"/>
    </source>
</evidence>
<dbReference type="InterPro" id="IPR003010">
    <property type="entry name" value="C-N_Hydrolase"/>
</dbReference>
<dbReference type="UniPathway" id="UPA00666"/>
<comment type="pathway">
    <text evidence="9">Protein modification; lipoprotein biosynthesis (N-acyl transfer).</text>
</comment>
<protein>
    <recommendedName>
        <fullName evidence="9">Apolipoprotein N-acyltransferase</fullName>
        <shortName evidence="9">ALP N-acyltransferase</shortName>
        <ecNumber evidence="9">2.3.1.269</ecNumber>
    </recommendedName>
</protein>
<feature type="transmembrane region" description="Helical" evidence="9">
    <location>
        <begin position="154"/>
        <end position="176"/>
    </location>
</feature>
<dbReference type="Proteomes" id="UP000448575">
    <property type="component" value="Unassembled WGS sequence"/>
</dbReference>
<comment type="caution">
    <text evidence="11">The sequence shown here is derived from an EMBL/GenBank/DDBJ whole genome shotgun (WGS) entry which is preliminary data.</text>
</comment>
<evidence type="ECO:0000256" key="4">
    <source>
        <dbReference type="ARBA" id="ARBA00022679"/>
    </source>
</evidence>
<feature type="transmembrane region" description="Helical" evidence="9">
    <location>
        <begin position="706"/>
        <end position="723"/>
    </location>
</feature>
<evidence type="ECO:0000256" key="6">
    <source>
        <dbReference type="ARBA" id="ARBA00022989"/>
    </source>
</evidence>
<evidence type="ECO:0000313" key="12">
    <source>
        <dbReference type="Proteomes" id="UP000448575"/>
    </source>
</evidence>
<feature type="transmembrane region" description="Helical" evidence="9">
    <location>
        <begin position="110"/>
        <end position="134"/>
    </location>
</feature>
<keyword evidence="4 9" id="KW-0808">Transferase</keyword>
<evidence type="ECO:0000256" key="3">
    <source>
        <dbReference type="ARBA" id="ARBA00022475"/>
    </source>
</evidence>
<dbReference type="EC" id="2.3.1.269" evidence="9"/>
<name>A0A6N9HKJ1_9BURK</name>
<evidence type="ECO:0000259" key="10">
    <source>
        <dbReference type="PROSITE" id="PS50263"/>
    </source>
</evidence>
<dbReference type="InterPro" id="IPR036526">
    <property type="entry name" value="C-N_Hydrolase_sf"/>
</dbReference>
<evidence type="ECO:0000256" key="1">
    <source>
        <dbReference type="ARBA" id="ARBA00004651"/>
    </source>
</evidence>
<evidence type="ECO:0000256" key="2">
    <source>
        <dbReference type="ARBA" id="ARBA00010065"/>
    </source>
</evidence>
<keyword evidence="11" id="KW-0449">Lipoprotein</keyword>
<dbReference type="Gene3D" id="3.60.110.10">
    <property type="entry name" value="Carbon-nitrogen hydrolase"/>
    <property type="match status" value="1"/>
</dbReference>
<dbReference type="CDD" id="cd07571">
    <property type="entry name" value="ALP_N-acyl_transferase"/>
    <property type="match status" value="1"/>
</dbReference>
<dbReference type="GO" id="GO:0016410">
    <property type="term" value="F:N-acyltransferase activity"/>
    <property type="evidence" value="ECO:0007669"/>
    <property type="project" value="UniProtKB-UniRule"/>
</dbReference>
<dbReference type="SUPFAM" id="SSF56317">
    <property type="entry name" value="Carbon-nitrogen hydrolase"/>
    <property type="match status" value="1"/>
</dbReference>
<keyword evidence="7 9" id="KW-0472">Membrane</keyword>
<evidence type="ECO:0000256" key="8">
    <source>
        <dbReference type="ARBA" id="ARBA00023315"/>
    </source>
</evidence>
<feature type="transmembrane region" description="Helical" evidence="9">
    <location>
        <begin position="552"/>
        <end position="574"/>
    </location>
</feature>
<dbReference type="GO" id="GO:0042158">
    <property type="term" value="P:lipoprotein biosynthetic process"/>
    <property type="evidence" value="ECO:0007669"/>
    <property type="project" value="UniProtKB-UniRule"/>
</dbReference>
<evidence type="ECO:0000256" key="9">
    <source>
        <dbReference type="HAMAP-Rule" id="MF_01148"/>
    </source>
</evidence>